<dbReference type="InterPro" id="IPR029062">
    <property type="entry name" value="Class_I_gatase-like"/>
</dbReference>
<sequence>MTLRIVILAGEPEYDSHQTLAPIATLLSEKLDAHVDLLIPDIIDDEPDFPESSFDNIDAIDNADLLIVYTRFRVLPDDQMRSIQKYLDSKRPVIGLRTSTHAFHFPDSSAWASWNAGFGRDILGSPWISHHGHSSRTRVTVDDSAPSELIHGLPDAFTVRSWLYVTDPQPWCRPILEGSPINPETDSHPGLVAWYGKPDNRKTFYTSLGHPDDLLETPVQTLLLNAASWAVSTA</sequence>
<organism evidence="2 3">
    <name type="scientific">Frondihabitans sucicola</name>
    <dbReference type="NCBI Taxonomy" id="1268041"/>
    <lineage>
        <taxon>Bacteria</taxon>
        <taxon>Bacillati</taxon>
        <taxon>Actinomycetota</taxon>
        <taxon>Actinomycetes</taxon>
        <taxon>Micrococcales</taxon>
        <taxon>Microbacteriaceae</taxon>
        <taxon>Frondihabitans</taxon>
    </lineage>
</organism>
<dbReference type="RefSeq" id="WP_286345043.1">
    <property type="nucleotide sequence ID" value="NZ_AP027732.1"/>
</dbReference>
<reference evidence="3" key="1">
    <citation type="journal article" date="2019" name="Int. J. Syst. Evol. Microbiol.">
        <title>The Global Catalogue of Microorganisms (GCM) 10K type strain sequencing project: providing services to taxonomists for standard genome sequencing and annotation.</title>
        <authorList>
            <consortium name="The Broad Institute Genomics Platform"/>
            <consortium name="The Broad Institute Genome Sequencing Center for Infectious Disease"/>
            <person name="Wu L."/>
            <person name="Ma J."/>
        </authorList>
    </citation>
    <scope>NUCLEOTIDE SEQUENCE [LARGE SCALE GENOMIC DNA]</scope>
    <source>
        <strain evidence="3">NBRC 108728</strain>
    </source>
</reference>
<protein>
    <recommendedName>
        <fullName evidence="1">ThuA-like domain-containing protein</fullName>
    </recommendedName>
</protein>
<proteinExistence type="predicted"/>
<dbReference type="Gene3D" id="3.40.50.880">
    <property type="match status" value="1"/>
</dbReference>
<evidence type="ECO:0000259" key="1">
    <source>
        <dbReference type="Pfam" id="PF06283"/>
    </source>
</evidence>
<keyword evidence="3" id="KW-1185">Reference proteome</keyword>
<accession>A0ABN6XSK2</accession>
<evidence type="ECO:0000313" key="3">
    <source>
        <dbReference type="Proteomes" id="UP001321486"/>
    </source>
</evidence>
<gene>
    <name evidence="2" type="ORF">GCM10025867_02220</name>
</gene>
<feature type="domain" description="ThuA-like" evidence="1">
    <location>
        <begin position="53"/>
        <end position="230"/>
    </location>
</feature>
<dbReference type="Proteomes" id="UP001321486">
    <property type="component" value="Chromosome"/>
</dbReference>
<dbReference type="InterPro" id="IPR029010">
    <property type="entry name" value="ThuA-like"/>
</dbReference>
<dbReference type="SUPFAM" id="SSF52317">
    <property type="entry name" value="Class I glutamine amidotransferase-like"/>
    <property type="match status" value="1"/>
</dbReference>
<evidence type="ECO:0000313" key="2">
    <source>
        <dbReference type="EMBL" id="BDZ47981.1"/>
    </source>
</evidence>
<dbReference type="Pfam" id="PF06283">
    <property type="entry name" value="ThuA"/>
    <property type="match status" value="1"/>
</dbReference>
<name>A0ABN6XSK2_9MICO</name>
<dbReference type="EMBL" id="AP027732">
    <property type="protein sequence ID" value="BDZ47981.1"/>
    <property type="molecule type" value="Genomic_DNA"/>
</dbReference>